<protein>
    <submittedName>
        <fullName evidence="3">Uncharacterized protein</fullName>
    </submittedName>
</protein>
<feature type="non-terminal residue" evidence="3">
    <location>
        <position position="195"/>
    </location>
</feature>
<organism evidence="3 4">
    <name type="scientific">Escallonia herrerae</name>
    <dbReference type="NCBI Taxonomy" id="1293975"/>
    <lineage>
        <taxon>Eukaryota</taxon>
        <taxon>Viridiplantae</taxon>
        <taxon>Streptophyta</taxon>
        <taxon>Embryophyta</taxon>
        <taxon>Tracheophyta</taxon>
        <taxon>Spermatophyta</taxon>
        <taxon>Magnoliopsida</taxon>
        <taxon>eudicotyledons</taxon>
        <taxon>Gunneridae</taxon>
        <taxon>Pentapetalae</taxon>
        <taxon>asterids</taxon>
        <taxon>campanulids</taxon>
        <taxon>Escalloniales</taxon>
        <taxon>Escalloniaceae</taxon>
        <taxon>Escallonia</taxon>
    </lineage>
</organism>
<dbReference type="PANTHER" id="PTHR13261">
    <property type="entry name" value="BRCA2 AND CDKN1A INTERACTING PROTEIN"/>
    <property type="match status" value="1"/>
</dbReference>
<accession>A0AA88WEH1</accession>
<sequence length="195" mass="22336">VECIAVMPRKPTRRVLLQNPRPSIFSRFARSEALIASIYRSKRKINKSKFHKKTPSNFSGNEFQNHASDKNSEQAESSDEDFDLSYLLAYNRENKGCILSDKFDWNFFFISKGVVRADFAFFDPKPSDFHGVKILLQTYLDERQWDVSGFVDLILGQTTVGTVIKVEDDEDDGVYSVVTALNLGRYKARNKTCTI</sequence>
<dbReference type="EMBL" id="JAVXUP010000625">
    <property type="protein sequence ID" value="KAK3023980.1"/>
    <property type="molecule type" value="Genomic_DNA"/>
</dbReference>
<feature type="compositionally biased region" description="Polar residues" evidence="2">
    <location>
        <begin position="55"/>
        <end position="66"/>
    </location>
</feature>
<keyword evidence="4" id="KW-1185">Reference proteome</keyword>
<name>A0AA88WEH1_9ASTE</name>
<feature type="region of interest" description="Disordered" evidence="2">
    <location>
        <begin position="50"/>
        <end position="77"/>
    </location>
</feature>
<proteinExistence type="inferred from homology"/>
<dbReference type="GO" id="GO:0005634">
    <property type="term" value="C:nucleus"/>
    <property type="evidence" value="ECO:0007669"/>
    <property type="project" value="TreeGrafter"/>
</dbReference>
<reference evidence="3" key="1">
    <citation type="submission" date="2022-12" db="EMBL/GenBank/DDBJ databases">
        <title>Draft genome assemblies for two species of Escallonia (Escalloniales).</title>
        <authorList>
            <person name="Chanderbali A."/>
            <person name="Dervinis C."/>
            <person name="Anghel I."/>
            <person name="Soltis D."/>
            <person name="Soltis P."/>
            <person name="Zapata F."/>
        </authorList>
    </citation>
    <scope>NUCLEOTIDE SEQUENCE</scope>
    <source>
        <strain evidence="3">UCBG64.0493</strain>
        <tissue evidence="3">Leaf</tissue>
    </source>
</reference>
<dbReference type="Pfam" id="PF13862">
    <property type="entry name" value="BCCIP"/>
    <property type="match status" value="1"/>
</dbReference>
<evidence type="ECO:0000313" key="3">
    <source>
        <dbReference type="EMBL" id="KAK3023980.1"/>
    </source>
</evidence>
<comment type="similarity">
    <text evidence="1">Belongs to the BCP1 family.</text>
</comment>
<evidence type="ECO:0000313" key="4">
    <source>
        <dbReference type="Proteomes" id="UP001188597"/>
    </source>
</evidence>
<dbReference type="InterPro" id="IPR025602">
    <property type="entry name" value="BCP1_family"/>
</dbReference>
<evidence type="ECO:0000256" key="1">
    <source>
        <dbReference type="ARBA" id="ARBA00006781"/>
    </source>
</evidence>
<gene>
    <name evidence="3" type="ORF">RJ639_042870</name>
</gene>
<dbReference type="PANTHER" id="PTHR13261:SF0">
    <property type="entry name" value="BRCA2 AND CDKN1A-INTERACTING PROTEIN"/>
    <property type="match status" value="1"/>
</dbReference>
<evidence type="ECO:0000256" key="2">
    <source>
        <dbReference type="SAM" id="MobiDB-lite"/>
    </source>
</evidence>
<dbReference type="Proteomes" id="UP001188597">
    <property type="component" value="Unassembled WGS sequence"/>
</dbReference>
<dbReference type="AlphaFoldDB" id="A0AA88WEH1"/>
<comment type="caution">
    <text evidence="3">The sequence shown here is derived from an EMBL/GenBank/DDBJ whole genome shotgun (WGS) entry which is preliminary data.</text>
</comment>